<evidence type="ECO:0008006" key="5">
    <source>
        <dbReference type="Google" id="ProtNLM"/>
    </source>
</evidence>
<evidence type="ECO:0000256" key="1">
    <source>
        <dbReference type="SAM" id="MobiDB-lite"/>
    </source>
</evidence>
<dbReference type="RefSeq" id="WP_307230457.1">
    <property type="nucleotide sequence ID" value="NZ_JAUSTT010000016.1"/>
</dbReference>
<comment type="caution">
    <text evidence="3">The sequence shown here is derived from an EMBL/GenBank/DDBJ whole genome shotgun (WGS) entry which is preliminary data.</text>
</comment>
<name>A0ABT9WUD9_9BACI</name>
<dbReference type="PROSITE" id="PS51257">
    <property type="entry name" value="PROKAR_LIPOPROTEIN"/>
    <property type="match status" value="1"/>
</dbReference>
<organism evidence="3 4">
    <name type="scientific">Bacillus chungangensis</name>
    <dbReference type="NCBI Taxonomy" id="587633"/>
    <lineage>
        <taxon>Bacteria</taxon>
        <taxon>Bacillati</taxon>
        <taxon>Bacillota</taxon>
        <taxon>Bacilli</taxon>
        <taxon>Bacillales</taxon>
        <taxon>Bacillaceae</taxon>
        <taxon>Bacillus</taxon>
    </lineage>
</organism>
<dbReference type="InterPro" id="IPR046720">
    <property type="entry name" value="DUF6612"/>
</dbReference>
<accession>A0ABT9WUD9</accession>
<evidence type="ECO:0000313" key="3">
    <source>
        <dbReference type="EMBL" id="MDQ0176921.1"/>
    </source>
</evidence>
<gene>
    <name evidence="3" type="ORF">J2S08_002779</name>
</gene>
<sequence length="290" mass="32971">MKKVFLAMMSLLLVLGLAACGSTAKPVDSDKDKGNKKGDSSQSDLTLEEVFEKSLKASEEMKSFHAKMDIKQEIEHEGSPLNVDVNMDMDVIVDPMSLYQKTTTKMEADGESIAEGTLNTETYLTEEGFFMYLENEDTWAKFPSELSDQLMQIPNSQSNPAEQLEQLKTFVEDFSFEQNDKEFILKLTASGEKFEAFLKETALNALPEQMKANEEIINNMKINNVEYEIFIDKENFYTTGLNMIMDSEMKVEEYEIKLHQEMTGTYSNINGIDQIKVPQEAIDNAEEINM</sequence>
<feature type="signal peptide" evidence="2">
    <location>
        <begin position="1"/>
        <end position="24"/>
    </location>
</feature>
<dbReference type="Gene3D" id="2.50.20.20">
    <property type="match status" value="1"/>
</dbReference>
<protein>
    <recommendedName>
        <fullName evidence="5">Lipoprotein</fullName>
    </recommendedName>
</protein>
<dbReference type="Proteomes" id="UP001223586">
    <property type="component" value="Unassembled WGS sequence"/>
</dbReference>
<keyword evidence="2" id="KW-0732">Signal</keyword>
<dbReference type="Pfam" id="PF20316">
    <property type="entry name" value="DUF6612"/>
    <property type="match status" value="1"/>
</dbReference>
<proteinExistence type="predicted"/>
<feature type="compositionally biased region" description="Basic and acidic residues" evidence="1">
    <location>
        <begin position="27"/>
        <end position="39"/>
    </location>
</feature>
<dbReference type="EMBL" id="JAUSTT010000016">
    <property type="protein sequence ID" value="MDQ0176921.1"/>
    <property type="molecule type" value="Genomic_DNA"/>
</dbReference>
<evidence type="ECO:0000313" key="4">
    <source>
        <dbReference type="Proteomes" id="UP001223586"/>
    </source>
</evidence>
<feature type="chain" id="PRO_5047178569" description="Lipoprotein" evidence="2">
    <location>
        <begin position="25"/>
        <end position="290"/>
    </location>
</feature>
<feature type="region of interest" description="Disordered" evidence="1">
    <location>
        <begin position="24"/>
        <end position="44"/>
    </location>
</feature>
<keyword evidence="4" id="KW-1185">Reference proteome</keyword>
<reference evidence="3 4" key="1">
    <citation type="submission" date="2023-07" db="EMBL/GenBank/DDBJ databases">
        <title>Genomic Encyclopedia of Type Strains, Phase IV (KMG-IV): sequencing the most valuable type-strain genomes for metagenomic binning, comparative biology and taxonomic classification.</title>
        <authorList>
            <person name="Goeker M."/>
        </authorList>
    </citation>
    <scope>NUCLEOTIDE SEQUENCE [LARGE SCALE GENOMIC DNA]</scope>
    <source>
        <strain evidence="3 4">DSM 23837</strain>
    </source>
</reference>
<evidence type="ECO:0000256" key="2">
    <source>
        <dbReference type="SAM" id="SignalP"/>
    </source>
</evidence>